<evidence type="ECO:0000313" key="4">
    <source>
        <dbReference type="Proteomes" id="UP000270296"/>
    </source>
</evidence>
<feature type="domain" description="Tyrosine-protein phosphatase" evidence="1">
    <location>
        <begin position="93"/>
        <end position="158"/>
    </location>
</feature>
<reference evidence="5" key="1">
    <citation type="submission" date="2016-06" db="UniProtKB">
        <authorList>
            <consortium name="WormBaseParasite"/>
        </authorList>
    </citation>
    <scope>IDENTIFICATION</scope>
</reference>
<organism evidence="5">
    <name type="scientific">Soboliphyme baturini</name>
    <dbReference type="NCBI Taxonomy" id="241478"/>
    <lineage>
        <taxon>Eukaryota</taxon>
        <taxon>Metazoa</taxon>
        <taxon>Ecdysozoa</taxon>
        <taxon>Nematoda</taxon>
        <taxon>Enoplea</taxon>
        <taxon>Dorylaimia</taxon>
        <taxon>Dioctophymatida</taxon>
        <taxon>Dioctophymatoidea</taxon>
        <taxon>Soboliphymatidae</taxon>
        <taxon>Soboliphyme</taxon>
    </lineage>
</organism>
<dbReference type="InterPro" id="IPR029021">
    <property type="entry name" value="Prot-tyrosine_phosphatase-like"/>
</dbReference>
<dbReference type="PANTHER" id="PTHR23339">
    <property type="entry name" value="TYROSINE SPECIFIC PROTEIN PHOSPHATASE AND DUAL SPECIFICITY PROTEIN PHOSPHATASE"/>
    <property type="match status" value="1"/>
</dbReference>
<dbReference type="WBParaSite" id="SBAD_0000948901-mRNA-1">
    <property type="protein sequence ID" value="SBAD_0000948901-mRNA-1"/>
    <property type="gene ID" value="SBAD_0000948901"/>
</dbReference>
<evidence type="ECO:0000313" key="3">
    <source>
        <dbReference type="EMBL" id="VDP21608.1"/>
    </source>
</evidence>
<reference evidence="3 4" key="2">
    <citation type="submission" date="2018-11" db="EMBL/GenBank/DDBJ databases">
        <authorList>
            <consortium name="Pathogen Informatics"/>
        </authorList>
    </citation>
    <scope>NUCLEOTIDE SEQUENCE [LARGE SCALE GENOMIC DNA]</scope>
</reference>
<dbReference type="InterPro" id="IPR000340">
    <property type="entry name" value="Dual-sp_phosphatase_cat-dom"/>
</dbReference>
<proteinExistence type="predicted"/>
<protein>
    <submittedName>
        <fullName evidence="5">TYR_PHOSPHATASE_2 domain-containing protein</fullName>
    </submittedName>
</protein>
<dbReference type="GO" id="GO:0004725">
    <property type="term" value="F:protein tyrosine phosphatase activity"/>
    <property type="evidence" value="ECO:0007669"/>
    <property type="project" value="InterPro"/>
</dbReference>
<dbReference type="AlphaFoldDB" id="A0A183IZW2"/>
<evidence type="ECO:0000313" key="5">
    <source>
        <dbReference type="WBParaSite" id="SBAD_0000948901-mRNA-1"/>
    </source>
</evidence>
<dbReference type="Gene3D" id="3.90.190.10">
    <property type="entry name" value="Protein tyrosine phosphatase superfamily"/>
    <property type="match status" value="1"/>
</dbReference>
<sequence length="364" mass="41275">MTWKQNKSNVPASLNISAVTPEILATSRPSTLLIQRYQLVQEMRKAGIKSIFNLQMPFEHRYCGTPLMKQGFAYDPELFMQNKRNLLLSKNVILYLRYISVTFFNFGWPDYGIVSVRYLLDIVKVMRHSVASGKITVHCHAGLGRTGLLICSYLMLSMNWNPHEALTYPHSISGLVPYKHLHNLSFADHIQQQRLVLCGSEALALKHIPKIVFVICELLLELNGINVAGKVKRSFDNVDLDEFLFSAFRNDAVVGTAGNGQSLNNFSVDDKKKLESKRQELRSARSFSQTLDDLENLSTAAVQHTRSQRITFSYILKVFSCLCNEENFLIYKVATVLCKWLGRSEAESHISSFALCLKNPLTFA</sequence>
<dbReference type="InterPro" id="IPR000387">
    <property type="entry name" value="Tyr_Pase_dom"/>
</dbReference>
<dbReference type="InterPro" id="IPR016130">
    <property type="entry name" value="Tyr_Pase_AS"/>
</dbReference>
<dbReference type="InterPro" id="IPR003595">
    <property type="entry name" value="Tyr_Pase_cat"/>
</dbReference>
<gene>
    <name evidence="3" type="ORF">SBAD_LOCUS9160</name>
</gene>
<dbReference type="InterPro" id="IPR050561">
    <property type="entry name" value="PTP"/>
</dbReference>
<dbReference type="PROSITE" id="PS50056">
    <property type="entry name" value="TYR_PHOSPHATASE_2"/>
    <property type="match status" value="1"/>
</dbReference>
<accession>A0A183IZW2</accession>
<dbReference type="OrthoDB" id="542013at2759"/>
<dbReference type="SUPFAM" id="SSF52799">
    <property type="entry name" value="(Phosphotyrosine protein) phosphatases II"/>
    <property type="match status" value="1"/>
</dbReference>
<dbReference type="EMBL" id="UZAM01012394">
    <property type="protein sequence ID" value="VDP21608.1"/>
    <property type="molecule type" value="Genomic_DNA"/>
</dbReference>
<evidence type="ECO:0000259" key="1">
    <source>
        <dbReference type="PROSITE" id="PS50055"/>
    </source>
</evidence>
<dbReference type="InterPro" id="IPR000242">
    <property type="entry name" value="PTP_cat"/>
</dbReference>
<name>A0A183IZW2_9BILA</name>
<dbReference type="Pfam" id="PF00782">
    <property type="entry name" value="DSPc"/>
    <property type="match status" value="1"/>
</dbReference>
<dbReference type="PROSITE" id="PS50055">
    <property type="entry name" value="TYR_PHOSPHATASE_PTP"/>
    <property type="match status" value="1"/>
</dbReference>
<evidence type="ECO:0000259" key="2">
    <source>
        <dbReference type="PROSITE" id="PS50056"/>
    </source>
</evidence>
<dbReference type="SMART" id="SM00404">
    <property type="entry name" value="PTPc_motif"/>
    <property type="match status" value="1"/>
</dbReference>
<dbReference type="Proteomes" id="UP000270296">
    <property type="component" value="Unassembled WGS sequence"/>
</dbReference>
<dbReference type="PROSITE" id="PS00383">
    <property type="entry name" value="TYR_PHOSPHATASE_1"/>
    <property type="match status" value="1"/>
</dbReference>
<feature type="domain" description="Tyrosine specific protein phosphatases" evidence="2">
    <location>
        <begin position="117"/>
        <end position="166"/>
    </location>
</feature>
<keyword evidence="4" id="KW-1185">Reference proteome</keyword>